<protein>
    <submittedName>
        <fullName evidence="1">Uncharacterized protein</fullName>
    </submittedName>
</protein>
<sequence length="40" mass="4714">MTDEMNNYNGAKFDKKIEKTKHTLITTSILKQNCKRIEID</sequence>
<proteinExistence type="predicted"/>
<evidence type="ECO:0000313" key="1">
    <source>
        <dbReference type="EMBL" id="BDS09611.1"/>
    </source>
</evidence>
<accession>A0A915VKD5</accession>
<name>A0A915VKD5_9BACT</name>
<dbReference type="Proteomes" id="UP001060919">
    <property type="component" value="Chromosome"/>
</dbReference>
<organism evidence="1 2">
    <name type="scientific">Aureispira anguillae</name>
    <dbReference type="NCBI Taxonomy" id="2864201"/>
    <lineage>
        <taxon>Bacteria</taxon>
        <taxon>Pseudomonadati</taxon>
        <taxon>Bacteroidota</taxon>
        <taxon>Saprospiria</taxon>
        <taxon>Saprospirales</taxon>
        <taxon>Saprospiraceae</taxon>
        <taxon>Aureispira</taxon>
    </lineage>
</organism>
<gene>
    <name evidence="1" type="ORF">AsAng_0003150</name>
</gene>
<dbReference type="KEGG" id="aup:AsAng_0003150"/>
<dbReference type="EMBL" id="AP026867">
    <property type="protein sequence ID" value="BDS09611.1"/>
    <property type="molecule type" value="Genomic_DNA"/>
</dbReference>
<dbReference type="AlphaFoldDB" id="A0A915VKD5"/>
<reference evidence="1" key="1">
    <citation type="submission" date="2022-09" db="EMBL/GenBank/DDBJ databases">
        <title>Aureispira anguillicida sp. nov., isolated from Leptocephalus of Japanese eel Anguilla japonica.</title>
        <authorList>
            <person name="Yuasa K."/>
            <person name="Mekata T."/>
            <person name="Ikunari K."/>
        </authorList>
    </citation>
    <scope>NUCLEOTIDE SEQUENCE</scope>
    <source>
        <strain evidence="1">EL160426</strain>
    </source>
</reference>
<keyword evidence="2" id="KW-1185">Reference proteome</keyword>
<evidence type="ECO:0000313" key="2">
    <source>
        <dbReference type="Proteomes" id="UP001060919"/>
    </source>
</evidence>